<dbReference type="PANTHER" id="PTHR43130:SF3">
    <property type="entry name" value="HTH-TYPE TRANSCRIPTIONAL REGULATOR RV1931C"/>
    <property type="match status" value="1"/>
</dbReference>
<dbReference type="STRING" id="1507870.A0A1V8TRI4"/>
<dbReference type="Proteomes" id="UP000192596">
    <property type="component" value="Unassembled WGS sequence"/>
</dbReference>
<dbReference type="InParanoid" id="A0A1V8TRI4"/>
<evidence type="ECO:0000313" key="4">
    <source>
        <dbReference type="Proteomes" id="UP000192596"/>
    </source>
</evidence>
<comment type="caution">
    <text evidence="3">The sequence shown here is derived from an EMBL/GenBank/DDBJ whole genome shotgun (WGS) entry which is preliminary data.</text>
</comment>
<dbReference type="InterPro" id="IPR052158">
    <property type="entry name" value="INH-QAR"/>
</dbReference>
<evidence type="ECO:0000256" key="1">
    <source>
        <dbReference type="SAM" id="MobiDB-lite"/>
    </source>
</evidence>
<evidence type="ECO:0000313" key="3">
    <source>
        <dbReference type="EMBL" id="OQO13871.1"/>
    </source>
</evidence>
<proteinExistence type="predicted"/>
<dbReference type="InterPro" id="IPR002818">
    <property type="entry name" value="DJ-1/PfpI"/>
</dbReference>
<dbReference type="Gene3D" id="3.40.50.880">
    <property type="match status" value="1"/>
</dbReference>
<gene>
    <name evidence="3" type="ORF">B0A48_00746</name>
</gene>
<protein>
    <recommendedName>
        <fullName evidence="2">DJ-1/PfpI domain-containing protein</fullName>
    </recommendedName>
</protein>
<dbReference type="InterPro" id="IPR029062">
    <property type="entry name" value="Class_I_gatase-like"/>
</dbReference>
<dbReference type="Pfam" id="PF01965">
    <property type="entry name" value="DJ-1_PfpI"/>
    <property type="match status" value="1"/>
</dbReference>
<reference evidence="4" key="1">
    <citation type="submission" date="2017-03" db="EMBL/GenBank/DDBJ databases">
        <title>Genomes of endolithic fungi from Antarctica.</title>
        <authorList>
            <person name="Coleine C."/>
            <person name="Masonjones S."/>
            <person name="Stajich J.E."/>
        </authorList>
    </citation>
    <scope>NUCLEOTIDE SEQUENCE [LARGE SCALE GENOMIC DNA]</scope>
    <source>
        <strain evidence="4">CCFEE 5527</strain>
    </source>
</reference>
<dbReference type="AlphaFoldDB" id="A0A1V8TRI4"/>
<dbReference type="SUPFAM" id="SSF52317">
    <property type="entry name" value="Class I glutamine amidotransferase-like"/>
    <property type="match status" value="1"/>
</dbReference>
<sequence>MSAIAEEDGNGITFEPVKVLIALQDRFDLCDMAGPAEVFSWAMHDKKDDESKAFRVALTGPADTVTSNQGITVKTHFSYTDALARLPEIDLLVIVGGGTEQALKAKSQPIALIKAFVAQQVKNPARERTLLSICTGSMLLAETGLLAGLSATTHPDYITKMEILCSKVSQRDMADRCDVMQDARYVVNNLRFDLGENEDENPYILTRKQYKEKRRQASAAGMSPIEERPNGGTRRMSSARKGSISYHAANTRRESVLKRANLRLGGLRVITTSGVLSGVDGALYMVGALVDDEAAEEVARKMCHTWKKGVVGGPAGDENAEPSAALAAARRAIIGVGFDLSFDYGTASIAYPNGSIITIAKIDGDQDYKAAMRNQTWTLPQHATCAPDGSQMTYYTLSKHIASLQPWWLATHRPLPSTLQTMLTALHTGVTTATDSPLFEAAIVLPLNPSGDLTSRFDTAAQALGLRYVNLHSPASVQSIYTFFSHFGNCSSPAQGSLVVDYSSSAGLIATKVVDGCGNIEAVQTWHDDPAFPPAASHTTTLESRTVNVRSLRKFVNAPLHAMKRWSTEQMTVGIDKIILTGSLGHTTELREILTSAFTGGPYEGKLDETLVLQQGALAPLFVVSASAAKASLNNQQDLRVVD</sequence>
<name>A0A1V8TRI4_9PEZI</name>
<keyword evidence="4" id="KW-1185">Reference proteome</keyword>
<feature type="domain" description="DJ-1/PfpI" evidence="2">
    <location>
        <begin position="18"/>
        <end position="171"/>
    </location>
</feature>
<dbReference type="PANTHER" id="PTHR43130">
    <property type="entry name" value="ARAC-FAMILY TRANSCRIPTIONAL REGULATOR"/>
    <property type="match status" value="1"/>
</dbReference>
<evidence type="ECO:0000259" key="2">
    <source>
        <dbReference type="Pfam" id="PF01965"/>
    </source>
</evidence>
<dbReference type="OrthoDB" id="543156at2759"/>
<accession>A0A1V8TRI4</accession>
<feature type="region of interest" description="Disordered" evidence="1">
    <location>
        <begin position="214"/>
        <end position="245"/>
    </location>
</feature>
<organism evidence="3 4">
    <name type="scientific">Cryoendolithus antarcticus</name>
    <dbReference type="NCBI Taxonomy" id="1507870"/>
    <lineage>
        <taxon>Eukaryota</taxon>
        <taxon>Fungi</taxon>
        <taxon>Dikarya</taxon>
        <taxon>Ascomycota</taxon>
        <taxon>Pezizomycotina</taxon>
        <taxon>Dothideomycetes</taxon>
        <taxon>Dothideomycetidae</taxon>
        <taxon>Cladosporiales</taxon>
        <taxon>Cladosporiaceae</taxon>
        <taxon>Cryoendolithus</taxon>
    </lineage>
</organism>
<dbReference type="EMBL" id="NAJO01000002">
    <property type="protein sequence ID" value="OQO13871.1"/>
    <property type="molecule type" value="Genomic_DNA"/>
</dbReference>